<protein>
    <submittedName>
        <fullName evidence="1">Uncharacterized protein</fullName>
    </submittedName>
</protein>
<evidence type="ECO:0000313" key="1">
    <source>
        <dbReference type="EMBL" id="ADB42801.1"/>
    </source>
</evidence>
<organism evidence="1 2">
    <name type="scientific">Spirosoma linguale (strain ATCC 33905 / DSM 74 / LMG 10896 / Claus 1)</name>
    <dbReference type="NCBI Taxonomy" id="504472"/>
    <lineage>
        <taxon>Bacteria</taxon>
        <taxon>Pseudomonadati</taxon>
        <taxon>Bacteroidota</taxon>
        <taxon>Cytophagia</taxon>
        <taxon>Cytophagales</taxon>
        <taxon>Cytophagaceae</taxon>
        <taxon>Spirosoma</taxon>
    </lineage>
</organism>
<dbReference type="EMBL" id="CP001771">
    <property type="protein sequence ID" value="ADB42801.1"/>
    <property type="molecule type" value="Genomic_DNA"/>
</dbReference>
<keyword evidence="2" id="KW-1185">Reference proteome</keyword>
<accession>D2QVG9</accession>
<dbReference type="RefSeq" id="WP_012931281.1">
    <property type="nucleotide sequence ID" value="NC_013732.1"/>
</dbReference>
<reference evidence="1 2" key="1">
    <citation type="journal article" date="2010" name="Stand. Genomic Sci.">
        <title>Complete genome sequence of Spirosoma linguale type strain (1).</title>
        <authorList>
            <person name="Lail K."/>
            <person name="Sikorski J."/>
            <person name="Saunders E."/>
            <person name="Lapidus A."/>
            <person name="Glavina Del Rio T."/>
            <person name="Copeland A."/>
            <person name="Tice H."/>
            <person name="Cheng J.-F."/>
            <person name="Lucas S."/>
            <person name="Nolan M."/>
            <person name="Bruce D."/>
            <person name="Goodwin L."/>
            <person name="Pitluck S."/>
            <person name="Ivanova N."/>
            <person name="Mavromatis K."/>
            <person name="Ovchinnikova G."/>
            <person name="Pati A."/>
            <person name="Chen A."/>
            <person name="Palaniappan K."/>
            <person name="Land M."/>
            <person name="Hauser L."/>
            <person name="Chang Y.-J."/>
            <person name="Jeffries C.D."/>
            <person name="Chain P."/>
            <person name="Brettin T."/>
            <person name="Detter J.C."/>
            <person name="Schuetze A."/>
            <person name="Rohde M."/>
            <person name="Tindall B.J."/>
            <person name="Goeker M."/>
            <person name="Bristow J."/>
            <person name="Eisen J.A."/>
            <person name="Markowitz V."/>
            <person name="Hugenholtz P."/>
            <person name="Kyrpides N.C."/>
            <person name="Klenk H.-P."/>
            <person name="Chen F."/>
        </authorList>
    </citation>
    <scope>NUCLEOTIDE SEQUENCE [LARGE SCALE GENOMIC DNA]</scope>
    <source>
        <strain evidence="2">ATCC 33905 / DSM 74 / LMG 10896 / Claus 1</strain>
    </source>
</reference>
<dbReference type="HOGENOM" id="CLU_1969147_0_0_10"/>
<dbReference type="KEGG" id="sli:Slin_6852"/>
<gene>
    <name evidence="1" type="ordered locus">Slin_6852</name>
</gene>
<name>D2QVG9_SPILD</name>
<keyword evidence="1" id="KW-0614">Plasmid</keyword>
<evidence type="ECO:0000313" key="2">
    <source>
        <dbReference type="Proteomes" id="UP000002028"/>
    </source>
</evidence>
<dbReference type="AlphaFoldDB" id="D2QVG9"/>
<proteinExistence type="predicted"/>
<geneLocation type="plasmid" evidence="1 2">
    <name>pSLIN02</name>
</geneLocation>
<sequence>MTTDESALPGLLQQMVEDIKDPQCGYWLYSNYFDVLPPTDRSLTRWWQAPLYIDYDALWNPVFEDDAMQIDVILKNKLPAEHERIRIQYVQIWSLKRFHQKEKPKSADDWILYNDSSKLKMPPLNDE</sequence>
<dbReference type="Proteomes" id="UP000002028">
    <property type="component" value="Plasmid pSLIN02"/>
</dbReference>